<feature type="non-terminal residue" evidence="2">
    <location>
        <position position="115"/>
    </location>
</feature>
<dbReference type="EMBL" id="BTRK01000001">
    <property type="protein sequence ID" value="GMR33987.1"/>
    <property type="molecule type" value="Genomic_DNA"/>
</dbReference>
<evidence type="ECO:0000313" key="3">
    <source>
        <dbReference type="Proteomes" id="UP001328107"/>
    </source>
</evidence>
<dbReference type="Proteomes" id="UP001328107">
    <property type="component" value="Unassembled WGS sequence"/>
</dbReference>
<evidence type="ECO:0000313" key="2">
    <source>
        <dbReference type="EMBL" id="GMR33987.1"/>
    </source>
</evidence>
<protein>
    <submittedName>
        <fullName evidence="2">Uncharacterized protein</fullName>
    </submittedName>
</protein>
<gene>
    <name evidence="2" type="ORF">PMAYCL1PPCAC_04182</name>
</gene>
<evidence type="ECO:0000256" key="1">
    <source>
        <dbReference type="SAM" id="MobiDB-lite"/>
    </source>
</evidence>
<proteinExistence type="predicted"/>
<feature type="region of interest" description="Disordered" evidence="1">
    <location>
        <begin position="56"/>
        <end position="115"/>
    </location>
</feature>
<accession>A0AAN4Z9W0</accession>
<dbReference type="AlphaFoldDB" id="A0AAN4Z9W0"/>
<name>A0AAN4Z9W0_9BILA</name>
<reference evidence="3" key="1">
    <citation type="submission" date="2022-10" db="EMBL/GenBank/DDBJ databases">
        <title>Genome assembly of Pristionchus species.</title>
        <authorList>
            <person name="Yoshida K."/>
            <person name="Sommer R.J."/>
        </authorList>
    </citation>
    <scope>NUCLEOTIDE SEQUENCE [LARGE SCALE GENOMIC DNA]</scope>
    <source>
        <strain evidence="3">RS5460</strain>
    </source>
</reference>
<sequence>DNCPDDDQEQYPSLALSHYTGRCSWCLWTSRSCDSTSTGITEANCTEVLFSQSATTRTMRQSSSVKKHSVGQAGFPSRTALPPSRLVQRPFAVPPRKNCPPSVSPALTPPQPHTV</sequence>
<comment type="caution">
    <text evidence="2">The sequence shown here is derived from an EMBL/GenBank/DDBJ whole genome shotgun (WGS) entry which is preliminary data.</text>
</comment>
<feature type="non-terminal residue" evidence="2">
    <location>
        <position position="1"/>
    </location>
</feature>
<keyword evidence="3" id="KW-1185">Reference proteome</keyword>
<organism evidence="2 3">
    <name type="scientific">Pristionchus mayeri</name>
    <dbReference type="NCBI Taxonomy" id="1317129"/>
    <lineage>
        <taxon>Eukaryota</taxon>
        <taxon>Metazoa</taxon>
        <taxon>Ecdysozoa</taxon>
        <taxon>Nematoda</taxon>
        <taxon>Chromadorea</taxon>
        <taxon>Rhabditida</taxon>
        <taxon>Rhabditina</taxon>
        <taxon>Diplogasteromorpha</taxon>
        <taxon>Diplogasteroidea</taxon>
        <taxon>Neodiplogasteridae</taxon>
        <taxon>Pristionchus</taxon>
    </lineage>
</organism>